<dbReference type="InterPro" id="IPR011004">
    <property type="entry name" value="Trimer_LpxA-like_sf"/>
</dbReference>
<dbReference type="AlphaFoldDB" id="A0A4P7W4V3"/>
<keyword evidence="3" id="KW-0012">Acyltransferase</keyword>
<dbReference type="PANTHER" id="PTHR23416">
    <property type="entry name" value="SIALIC ACID SYNTHASE-RELATED"/>
    <property type="match status" value="1"/>
</dbReference>
<comment type="similarity">
    <text evidence="1">Belongs to the transferase hexapeptide repeat family.</text>
</comment>
<dbReference type="SUPFAM" id="SSF51161">
    <property type="entry name" value="Trimeric LpxA-like enzymes"/>
    <property type="match status" value="1"/>
</dbReference>
<gene>
    <name evidence="3" type="ORF">E7747_12490</name>
</gene>
<evidence type="ECO:0000313" key="3">
    <source>
        <dbReference type="EMBL" id="QCD43031.1"/>
    </source>
</evidence>
<accession>A0A4P7W4V3</accession>
<evidence type="ECO:0000313" key="4">
    <source>
        <dbReference type="Proteomes" id="UP000297149"/>
    </source>
</evidence>
<evidence type="ECO:0000256" key="2">
    <source>
        <dbReference type="ARBA" id="ARBA00022679"/>
    </source>
</evidence>
<sequence>MNRFSNIITFLKTTSIIKTLYFNFKSFKFTKALHLPVLVGKKVSLKSIGNVVLNYDGPKKIHIGSANLFNTTTSMPTIWNNLGNVAFNGPVTFYPGTTIYVTSNATIEFGGNNRFGKNTSLLCTKYIKIGHTTGFSWDCQIADSDFHFIENMESGDIKPRSASILIGNNVWCGNRVVIGKGVTIADNCICGMNTLVNKSCEIPYSLLLGIPAKIRSGKFRRVFDLDKENYLISKFG</sequence>
<dbReference type="Gene3D" id="2.160.10.10">
    <property type="entry name" value="Hexapeptide repeat proteins"/>
    <property type="match status" value="1"/>
</dbReference>
<dbReference type="GO" id="GO:0005829">
    <property type="term" value="C:cytosol"/>
    <property type="evidence" value="ECO:0007669"/>
    <property type="project" value="TreeGrafter"/>
</dbReference>
<keyword evidence="4" id="KW-1185">Reference proteome</keyword>
<evidence type="ECO:0000256" key="1">
    <source>
        <dbReference type="ARBA" id="ARBA00007274"/>
    </source>
</evidence>
<dbReference type="KEGG" id="ddb:E7747_12490"/>
<dbReference type="InterPro" id="IPR051159">
    <property type="entry name" value="Hexapeptide_acetyltransf"/>
</dbReference>
<dbReference type="EMBL" id="CP039396">
    <property type="protein sequence ID" value="QCD43031.1"/>
    <property type="molecule type" value="Genomic_DNA"/>
</dbReference>
<dbReference type="PANTHER" id="PTHR23416:SF23">
    <property type="entry name" value="ACETYLTRANSFERASE C18B11.09C-RELATED"/>
    <property type="match status" value="1"/>
</dbReference>
<proteinExistence type="inferred from homology"/>
<organism evidence="3 4">
    <name type="scientific">Duncaniella dubosii</name>
    <dbReference type="NCBI Taxonomy" id="2518971"/>
    <lineage>
        <taxon>Bacteria</taxon>
        <taxon>Pseudomonadati</taxon>
        <taxon>Bacteroidota</taxon>
        <taxon>Bacteroidia</taxon>
        <taxon>Bacteroidales</taxon>
        <taxon>Muribaculaceae</taxon>
        <taxon>Duncaniella</taxon>
    </lineage>
</organism>
<protein>
    <submittedName>
        <fullName evidence="3">Acyltransferase</fullName>
    </submittedName>
</protein>
<reference evidence="4" key="1">
    <citation type="submission" date="2019-02" db="EMBL/GenBank/DDBJ databases">
        <title>Isolation and identification of novel species under the genus Muribaculum.</title>
        <authorList>
            <person name="Miyake S."/>
            <person name="Ding Y."/>
            <person name="Low A."/>
            <person name="Soh M."/>
            <person name="Seedorf H."/>
        </authorList>
    </citation>
    <scope>NUCLEOTIDE SEQUENCE [LARGE SCALE GENOMIC DNA]</scope>
    <source>
        <strain evidence="4">H5</strain>
    </source>
</reference>
<dbReference type="Proteomes" id="UP000297149">
    <property type="component" value="Chromosome"/>
</dbReference>
<dbReference type="GO" id="GO:0008374">
    <property type="term" value="F:O-acyltransferase activity"/>
    <property type="evidence" value="ECO:0007669"/>
    <property type="project" value="TreeGrafter"/>
</dbReference>
<dbReference type="CDD" id="cd04647">
    <property type="entry name" value="LbH_MAT_like"/>
    <property type="match status" value="1"/>
</dbReference>
<keyword evidence="2 3" id="KW-0808">Transferase</keyword>
<name>A0A4P7W4V3_9BACT</name>